<dbReference type="SUPFAM" id="SSF52980">
    <property type="entry name" value="Restriction endonuclease-like"/>
    <property type="match status" value="1"/>
</dbReference>
<proteinExistence type="predicted"/>
<feature type="compositionally biased region" description="Basic residues" evidence="1">
    <location>
        <begin position="59"/>
        <end position="68"/>
    </location>
</feature>
<protein>
    <recommendedName>
        <fullName evidence="3">DUF559 domain-containing protein</fullName>
    </recommendedName>
</protein>
<gene>
    <name evidence="2" type="ORF">AVDCRST_MAG83-599</name>
</gene>
<organism evidence="2">
    <name type="scientific">uncultured Arthrobacter sp</name>
    <dbReference type="NCBI Taxonomy" id="114050"/>
    <lineage>
        <taxon>Bacteria</taxon>
        <taxon>Bacillati</taxon>
        <taxon>Actinomycetota</taxon>
        <taxon>Actinomycetes</taxon>
        <taxon>Micrococcales</taxon>
        <taxon>Micrococcaceae</taxon>
        <taxon>Arthrobacter</taxon>
        <taxon>environmental samples</taxon>
    </lineage>
</organism>
<reference evidence="2" key="1">
    <citation type="submission" date="2020-02" db="EMBL/GenBank/DDBJ databases">
        <authorList>
            <person name="Meier V. D."/>
        </authorList>
    </citation>
    <scope>NUCLEOTIDE SEQUENCE</scope>
    <source>
        <strain evidence="2">AVDCRST_MAG83</strain>
    </source>
</reference>
<dbReference type="EMBL" id="CADCTE010000039">
    <property type="protein sequence ID" value="CAA9221043.1"/>
    <property type="molecule type" value="Genomic_DNA"/>
</dbReference>
<evidence type="ECO:0000313" key="2">
    <source>
        <dbReference type="EMBL" id="CAA9221043.1"/>
    </source>
</evidence>
<evidence type="ECO:0008006" key="3">
    <source>
        <dbReference type="Google" id="ProtNLM"/>
    </source>
</evidence>
<evidence type="ECO:0000256" key="1">
    <source>
        <dbReference type="SAM" id="MobiDB-lite"/>
    </source>
</evidence>
<dbReference type="InterPro" id="IPR011335">
    <property type="entry name" value="Restrct_endonuc-II-like"/>
</dbReference>
<dbReference type="AlphaFoldDB" id="A0A6J4HFS0"/>
<sequence>MPWGAAQALADSLRPLLRVTPGAVVGFSTAASLWAIPLPGDLGPGFAVHLICPHGTSAPRRKGVRGHSMKLPPTETTTLDGIPVTTPARTWFDLAQLISVDALVAAGDHVVNRNHRIFAEKREALASVEELSQMLTTHLRSRGVRTAREALPLVRVGCDSASETMLRLALVRAGLPEPVLGWVITDEAGGHVVWPDLAYPSYKVAIQYDGVHHFERGRQELDIARNEATVRAGWTQVIITARFMDAFGSAAAVVKVRDALMRNGWDGRSDG</sequence>
<name>A0A6J4HFS0_9MICC</name>
<accession>A0A6J4HFS0</accession>
<feature type="region of interest" description="Disordered" evidence="1">
    <location>
        <begin position="59"/>
        <end position="79"/>
    </location>
</feature>